<evidence type="ECO:0008006" key="4">
    <source>
        <dbReference type="Google" id="ProtNLM"/>
    </source>
</evidence>
<dbReference type="EMBL" id="FNDJ01000024">
    <property type="protein sequence ID" value="SDL30786.1"/>
    <property type="molecule type" value="Genomic_DNA"/>
</dbReference>
<sequence length="262" mass="27140">MTAYSPDHTTLGRPGGPPARRVPFRRLVLVETRKLFDTRSSKILTAVVPALTAAFIVARAVADPADADLRTLMGTAGIGYTLLPVIAILTVTGEWSHRTALATFTLEPRRLRVLAAKSMPCLGLGVVATVFAVLVAMLVAVPVTAAAGAPATWNVTPLALLGLAAGNTISLAQGVALGLLLLNAPAAIVVYLLSPLVWSFVAQAGDAGEAVASWLDPGVTVASLWDGGWTGPGIARLTVSLLLWVVLPAALGAVRVLRKEVH</sequence>
<keyword evidence="1" id="KW-1133">Transmembrane helix</keyword>
<keyword evidence="1" id="KW-0472">Membrane</keyword>
<proteinExistence type="predicted"/>
<feature type="transmembrane region" description="Helical" evidence="1">
    <location>
        <begin position="43"/>
        <end position="62"/>
    </location>
</feature>
<name>A0A1G9J0I5_9ACTN</name>
<keyword evidence="1" id="KW-0812">Transmembrane</keyword>
<dbReference type="Proteomes" id="UP000199202">
    <property type="component" value="Unassembled WGS sequence"/>
</dbReference>
<dbReference type="AlphaFoldDB" id="A0A1G9J0I5"/>
<feature type="transmembrane region" description="Helical" evidence="1">
    <location>
        <begin position="234"/>
        <end position="257"/>
    </location>
</feature>
<accession>A0A1G9J0I5</accession>
<feature type="transmembrane region" description="Helical" evidence="1">
    <location>
        <begin position="151"/>
        <end position="172"/>
    </location>
</feature>
<evidence type="ECO:0000313" key="3">
    <source>
        <dbReference type="Proteomes" id="UP000199202"/>
    </source>
</evidence>
<dbReference type="STRING" id="633440.SAMN05421869_124102"/>
<feature type="transmembrane region" description="Helical" evidence="1">
    <location>
        <begin position="74"/>
        <end position="93"/>
    </location>
</feature>
<feature type="transmembrane region" description="Helical" evidence="1">
    <location>
        <begin position="179"/>
        <end position="201"/>
    </location>
</feature>
<keyword evidence="3" id="KW-1185">Reference proteome</keyword>
<gene>
    <name evidence="2" type="ORF">SAMN05421869_124102</name>
</gene>
<protein>
    <recommendedName>
        <fullName evidence="4">ABC-2 type transport system permease protein</fullName>
    </recommendedName>
</protein>
<organism evidence="2 3">
    <name type="scientific">Nonomuraea jiangxiensis</name>
    <dbReference type="NCBI Taxonomy" id="633440"/>
    <lineage>
        <taxon>Bacteria</taxon>
        <taxon>Bacillati</taxon>
        <taxon>Actinomycetota</taxon>
        <taxon>Actinomycetes</taxon>
        <taxon>Streptosporangiales</taxon>
        <taxon>Streptosporangiaceae</taxon>
        <taxon>Nonomuraea</taxon>
    </lineage>
</organism>
<dbReference type="RefSeq" id="WP_090944196.1">
    <property type="nucleotide sequence ID" value="NZ_FNDJ01000024.1"/>
</dbReference>
<feature type="transmembrane region" description="Helical" evidence="1">
    <location>
        <begin position="114"/>
        <end position="139"/>
    </location>
</feature>
<evidence type="ECO:0000256" key="1">
    <source>
        <dbReference type="SAM" id="Phobius"/>
    </source>
</evidence>
<dbReference type="OrthoDB" id="3822725at2"/>
<evidence type="ECO:0000313" key="2">
    <source>
        <dbReference type="EMBL" id="SDL30786.1"/>
    </source>
</evidence>
<reference evidence="2 3" key="1">
    <citation type="submission" date="2016-10" db="EMBL/GenBank/DDBJ databases">
        <authorList>
            <person name="de Groot N.N."/>
        </authorList>
    </citation>
    <scope>NUCLEOTIDE SEQUENCE [LARGE SCALE GENOMIC DNA]</scope>
    <source>
        <strain evidence="2 3">CGMCC 4.6533</strain>
    </source>
</reference>